<organism evidence="1 2">
    <name type="scientific">Parabacteroides gordonii MS-1 = DSM 23371</name>
    <dbReference type="NCBI Taxonomy" id="1203610"/>
    <lineage>
        <taxon>Bacteria</taxon>
        <taxon>Pseudomonadati</taxon>
        <taxon>Bacteroidota</taxon>
        <taxon>Bacteroidia</taxon>
        <taxon>Bacteroidales</taxon>
        <taxon>Tannerellaceae</taxon>
        <taxon>Parabacteroides</taxon>
    </lineage>
</organism>
<dbReference type="PATRIC" id="fig|1203610.3.peg.2406"/>
<name>A0A0F5JGX1_9BACT</name>
<protein>
    <recommendedName>
        <fullName evidence="3">Lipoprotein</fullName>
    </recommendedName>
</protein>
<dbReference type="HOGENOM" id="CLU_1757047_0_0_10"/>
<evidence type="ECO:0000313" key="2">
    <source>
        <dbReference type="Proteomes" id="UP000033035"/>
    </source>
</evidence>
<sequence length="171" mass="19699">MKMLSNLLSTNYYPMKNKIYLLLLLCIIVISCKEKDKTTNEVTKFYQEKGISFDKELEYCIILPEVGCIGCIASGVGFFLNNKDFFLKTQKKNFIVFTAVNSKKQLFRTLELTSLADFNCYLDLENNYLVGGNNSIYPLVLHLKNGKIIKAEYQSPYSENILEQLEKDLTK</sequence>
<accession>A0A0F5JGX1</accession>
<dbReference type="PROSITE" id="PS51257">
    <property type="entry name" value="PROKAR_LIPOPROTEIN"/>
    <property type="match status" value="1"/>
</dbReference>
<dbReference type="Proteomes" id="UP000033035">
    <property type="component" value="Unassembled WGS sequence"/>
</dbReference>
<keyword evidence="2" id="KW-1185">Reference proteome</keyword>
<dbReference type="EMBL" id="AQHW01000014">
    <property type="protein sequence ID" value="KKB56707.1"/>
    <property type="molecule type" value="Genomic_DNA"/>
</dbReference>
<reference evidence="1 2" key="1">
    <citation type="submission" date="2013-04" db="EMBL/GenBank/DDBJ databases">
        <title>The Genome Sequence of Parabacteroides gordonii DSM 23371.</title>
        <authorList>
            <consortium name="The Broad Institute Genomics Platform"/>
            <person name="Earl A."/>
            <person name="Ward D."/>
            <person name="Feldgarden M."/>
            <person name="Gevers D."/>
            <person name="Martens E."/>
            <person name="Sakamoto M."/>
            <person name="Benno Y."/>
            <person name="Suzuki N."/>
            <person name="Matsunaga N."/>
            <person name="Koshihara K."/>
            <person name="Seki M."/>
            <person name="Komiya H."/>
            <person name="Walker B."/>
            <person name="Young S."/>
            <person name="Zeng Q."/>
            <person name="Gargeya S."/>
            <person name="Fitzgerald M."/>
            <person name="Haas B."/>
            <person name="Abouelleil A."/>
            <person name="Allen A.W."/>
            <person name="Alvarado L."/>
            <person name="Arachchi H.M."/>
            <person name="Berlin A.M."/>
            <person name="Chapman S.B."/>
            <person name="Gainer-Dewar J."/>
            <person name="Goldberg J."/>
            <person name="Griggs A."/>
            <person name="Gujja S."/>
            <person name="Hansen M."/>
            <person name="Howarth C."/>
            <person name="Imamovic A."/>
            <person name="Ireland A."/>
            <person name="Larimer J."/>
            <person name="McCowan C."/>
            <person name="Murphy C."/>
            <person name="Pearson M."/>
            <person name="Poon T.W."/>
            <person name="Priest M."/>
            <person name="Roberts A."/>
            <person name="Saif S."/>
            <person name="Shea T."/>
            <person name="Sisk P."/>
            <person name="Sykes S."/>
            <person name="Wortman J."/>
            <person name="Nusbaum C."/>
            <person name="Birren B."/>
        </authorList>
    </citation>
    <scope>NUCLEOTIDE SEQUENCE [LARGE SCALE GENOMIC DNA]</scope>
    <source>
        <strain evidence="1 2">MS-1</strain>
    </source>
</reference>
<comment type="caution">
    <text evidence="1">The sequence shown here is derived from an EMBL/GenBank/DDBJ whole genome shotgun (WGS) entry which is preliminary data.</text>
</comment>
<dbReference type="AlphaFoldDB" id="A0A0F5JGX1"/>
<evidence type="ECO:0000313" key="1">
    <source>
        <dbReference type="EMBL" id="KKB56707.1"/>
    </source>
</evidence>
<proteinExistence type="predicted"/>
<evidence type="ECO:0008006" key="3">
    <source>
        <dbReference type="Google" id="ProtNLM"/>
    </source>
</evidence>
<dbReference type="STRING" id="1203610.HMPREF1536_02343"/>
<gene>
    <name evidence="1" type="ORF">HMPREF1536_02343</name>
</gene>